<dbReference type="AlphaFoldDB" id="A0A1U7ZBQ5"/>
<dbReference type="RefSeq" id="XP_010244697.1">
    <property type="nucleotide sequence ID" value="XM_010246395.2"/>
</dbReference>
<dbReference type="OMA" id="GEMEYTR"/>
<evidence type="ECO:0000313" key="2">
    <source>
        <dbReference type="RefSeq" id="XP_010244697.1"/>
    </source>
</evidence>
<keyword evidence="1" id="KW-1185">Reference proteome</keyword>
<protein>
    <submittedName>
        <fullName evidence="2">Uncharacterized protein LOC104588456</fullName>
    </submittedName>
</protein>
<dbReference type="eggNOG" id="ENOG502S7UY">
    <property type="taxonomic scope" value="Eukaryota"/>
</dbReference>
<proteinExistence type="predicted"/>
<dbReference type="GeneID" id="104588456"/>
<dbReference type="OrthoDB" id="692779at2759"/>
<gene>
    <name evidence="2" type="primary">LOC104588456</name>
</gene>
<dbReference type="Proteomes" id="UP000189703">
    <property type="component" value="Unplaced"/>
</dbReference>
<accession>A0A1U7ZBQ5</accession>
<organism evidence="1 2">
    <name type="scientific">Nelumbo nucifera</name>
    <name type="common">Sacred lotus</name>
    <dbReference type="NCBI Taxonomy" id="4432"/>
    <lineage>
        <taxon>Eukaryota</taxon>
        <taxon>Viridiplantae</taxon>
        <taxon>Streptophyta</taxon>
        <taxon>Embryophyta</taxon>
        <taxon>Tracheophyta</taxon>
        <taxon>Spermatophyta</taxon>
        <taxon>Magnoliopsida</taxon>
        <taxon>Proteales</taxon>
        <taxon>Nelumbonaceae</taxon>
        <taxon>Nelumbo</taxon>
    </lineage>
</organism>
<dbReference type="KEGG" id="nnu:104588456"/>
<name>A0A1U7ZBQ5_NELNU</name>
<reference evidence="2" key="1">
    <citation type="submission" date="2025-08" db="UniProtKB">
        <authorList>
            <consortium name="RefSeq"/>
        </authorList>
    </citation>
    <scope>IDENTIFICATION</scope>
</reference>
<evidence type="ECO:0000313" key="1">
    <source>
        <dbReference type="Proteomes" id="UP000189703"/>
    </source>
</evidence>
<sequence length="104" mass="12179">MEISLTYFRRLFYFSSCVAPPSCLHSHKEYSRVPAFSSTSRSQKWRNLLRKLVRESKSICGSKPLTFHYDAESYYQNFDDGFHNEDSRSRVLLGSTSSEFKFIS</sequence>